<dbReference type="Gene3D" id="1.10.260.40">
    <property type="entry name" value="lambda repressor-like DNA-binding domains"/>
    <property type="match status" value="1"/>
</dbReference>
<dbReference type="Proteomes" id="UP001470288">
    <property type="component" value="Unassembled WGS sequence"/>
</dbReference>
<name>A0ABV1HZ30_9FIRM</name>
<dbReference type="PANTHER" id="PTHR46558">
    <property type="entry name" value="TRACRIPTIONAL REGULATORY PROTEIN-RELATED-RELATED"/>
    <property type="match status" value="1"/>
</dbReference>
<accession>A0ABV1HZ30</accession>
<dbReference type="CDD" id="cd00093">
    <property type="entry name" value="HTH_XRE"/>
    <property type="match status" value="1"/>
</dbReference>
<evidence type="ECO:0000256" key="2">
    <source>
        <dbReference type="SAM" id="Phobius"/>
    </source>
</evidence>
<evidence type="ECO:0000313" key="5">
    <source>
        <dbReference type="Proteomes" id="UP001470288"/>
    </source>
</evidence>
<comment type="caution">
    <text evidence="4">The sequence shown here is derived from an EMBL/GenBank/DDBJ whole genome shotgun (WGS) entry which is preliminary data.</text>
</comment>
<feature type="transmembrane region" description="Helical" evidence="2">
    <location>
        <begin position="84"/>
        <end position="105"/>
    </location>
</feature>
<feature type="transmembrane region" description="Helical" evidence="2">
    <location>
        <begin position="154"/>
        <end position="172"/>
    </location>
</feature>
<dbReference type="SUPFAM" id="SSF47413">
    <property type="entry name" value="lambda repressor-like DNA-binding domains"/>
    <property type="match status" value="1"/>
</dbReference>
<evidence type="ECO:0000313" key="4">
    <source>
        <dbReference type="EMBL" id="MEQ2578191.1"/>
    </source>
</evidence>
<keyword evidence="2" id="KW-1133">Transmembrane helix</keyword>
<dbReference type="PANTHER" id="PTHR46558:SF3">
    <property type="entry name" value="TRANSCRIPTIONAL REGULATOR"/>
    <property type="match status" value="1"/>
</dbReference>
<dbReference type="SMART" id="SM00530">
    <property type="entry name" value="HTH_XRE"/>
    <property type="match status" value="1"/>
</dbReference>
<keyword evidence="2" id="KW-0812">Transmembrane</keyword>
<evidence type="ECO:0000259" key="3">
    <source>
        <dbReference type="PROSITE" id="PS50943"/>
    </source>
</evidence>
<dbReference type="PROSITE" id="PS50943">
    <property type="entry name" value="HTH_CROC1"/>
    <property type="match status" value="1"/>
</dbReference>
<dbReference type="InterPro" id="IPR010982">
    <property type="entry name" value="Lambda_DNA-bd_dom_sf"/>
</dbReference>
<evidence type="ECO:0000256" key="1">
    <source>
        <dbReference type="ARBA" id="ARBA00023125"/>
    </source>
</evidence>
<feature type="transmembrane region" description="Helical" evidence="2">
    <location>
        <begin position="117"/>
        <end position="142"/>
    </location>
</feature>
<protein>
    <submittedName>
        <fullName evidence="4">Helix-turn-helix transcriptional regulator</fullName>
    </submittedName>
</protein>
<reference evidence="4 5" key="1">
    <citation type="submission" date="2024-03" db="EMBL/GenBank/DDBJ databases">
        <title>Human intestinal bacterial collection.</title>
        <authorList>
            <person name="Pauvert C."/>
            <person name="Hitch T.C.A."/>
            <person name="Clavel T."/>
        </authorList>
    </citation>
    <scope>NUCLEOTIDE SEQUENCE [LARGE SCALE GENOMIC DNA]</scope>
    <source>
        <strain evidence="4 5">CLA-AA-H78B</strain>
    </source>
</reference>
<keyword evidence="1" id="KW-0238">DNA-binding</keyword>
<keyword evidence="5" id="KW-1185">Reference proteome</keyword>
<proteinExistence type="predicted"/>
<dbReference type="Pfam" id="PF01381">
    <property type="entry name" value="HTH_3"/>
    <property type="match status" value="1"/>
</dbReference>
<feature type="domain" description="HTH cro/C1-type" evidence="3">
    <location>
        <begin position="8"/>
        <end position="62"/>
    </location>
</feature>
<keyword evidence="2" id="KW-0472">Membrane</keyword>
<feature type="transmembrane region" description="Helical" evidence="2">
    <location>
        <begin position="221"/>
        <end position="237"/>
    </location>
</feature>
<dbReference type="RefSeq" id="WP_349144009.1">
    <property type="nucleotide sequence ID" value="NZ_JBBMFC010000006.1"/>
</dbReference>
<gene>
    <name evidence="4" type="ORF">WMO62_04930</name>
</gene>
<dbReference type="InterPro" id="IPR001387">
    <property type="entry name" value="Cro/C1-type_HTH"/>
</dbReference>
<sequence length="249" mass="28470">MNRIGKNIKKARSEKGYTQEQLAQKLCVTRNTISNYETGHSNPDIEMLQLLAEALKTDPNTLIYGEKKEQSADQTWRKEILKRVIWLVIAGLMMVISSSLIRYGNDLTKDTFIVPSWVWWLGLVSYPAAYVIIGEQIMALLWRAYGKEISGAKWIKVVFWILIGVVVAYGIVMTVECIRYGYEQWIYKKMVENMRPGDSVSFNFASGILGNVILIYGYHKWLWMLGWGVCGMLLAILKPKKKSAESAEN</sequence>
<organism evidence="4 5">
    <name type="scientific">Hominiventricola aquisgranensis</name>
    <dbReference type="NCBI Taxonomy" id="3133164"/>
    <lineage>
        <taxon>Bacteria</taxon>
        <taxon>Bacillati</taxon>
        <taxon>Bacillota</taxon>
        <taxon>Clostridia</taxon>
        <taxon>Lachnospirales</taxon>
        <taxon>Lachnospiraceae</taxon>
        <taxon>Hominiventricola</taxon>
    </lineage>
</organism>
<dbReference type="EMBL" id="JBBMFC010000006">
    <property type="protein sequence ID" value="MEQ2578191.1"/>
    <property type="molecule type" value="Genomic_DNA"/>
</dbReference>